<reference evidence="1" key="1">
    <citation type="submission" date="2023-04" db="EMBL/GenBank/DDBJ databases">
        <title>A chromosome-level genome assembly of the parasitoid wasp Eretmocerus hayati.</title>
        <authorList>
            <person name="Zhong Y."/>
            <person name="Liu S."/>
            <person name="Liu Y."/>
        </authorList>
    </citation>
    <scope>NUCLEOTIDE SEQUENCE</scope>
    <source>
        <strain evidence="1">ZJU_SS_LIU_2023</strain>
    </source>
</reference>
<evidence type="ECO:0000313" key="2">
    <source>
        <dbReference type="Proteomes" id="UP001239111"/>
    </source>
</evidence>
<dbReference type="Proteomes" id="UP001239111">
    <property type="component" value="Chromosome 2"/>
</dbReference>
<dbReference type="EMBL" id="CM056742">
    <property type="protein sequence ID" value="KAJ8675247.1"/>
    <property type="molecule type" value="Genomic_DNA"/>
</dbReference>
<proteinExistence type="predicted"/>
<organism evidence="1 2">
    <name type="scientific">Eretmocerus hayati</name>
    <dbReference type="NCBI Taxonomy" id="131215"/>
    <lineage>
        <taxon>Eukaryota</taxon>
        <taxon>Metazoa</taxon>
        <taxon>Ecdysozoa</taxon>
        <taxon>Arthropoda</taxon>
        <taxon>Hexapoda</taxon>
        <taxon>Insecta</taxon>
        <taxon>Pterygota</taxon>
        <taxon>Neoptera</taxon>
        <taxon>Endopterygota</taxon>
        <taxon>Hymenoptera</taxon>
        <taxon>Apocrita</taxon>
        <taxon>Proctotrupomorpha</taxon>
        <taxon>Chalcidoidea</taxon>
        <taxon>Aphelinidae</taxon>
        <taxon>Aphelininae</taxon>
        <taxon>Eretmocerus</taxon>
    </lineage>
</organism>
<accession>A0ACC2NVT5</accession>
<evidence type="ECO:0000313" key="1">
    <source>
        <dbReference type="EMBL" id="KAJ8675247.1"/>
    </source>
</evidence>
<protein>
    <submittedName>
        <fullName evidence="1">Uncharacterized protein</fullName>
    </submittedName>
</protein>
<name>A0ACC2NVT5_9HYME</name>
<comment type="caution">
    <text evidence="1">The sequence shown here is derived from an EMBL/GenBank/DDBJ whole genome shotgun (WGS) entry which is preliminary data.</text>
</comment>
<keyword evidence="2" id="KW-1185">Reference proteome</keyword>
<sequence>MVNPAATKAMINPTTADGDKNDLGQLRGNLDSETVQRALGKVKAAPASLTEDDARKERLAADELASRGIQGKLLTPTEMQMQPLDLTKGCESTSGANASGWAVETATIATTTNPGRSAVIPVYTSGRIKKLDGMNHPIPPTMNLLPVINALPPSAARDPMQPCMGSLAVGITVGLLSNEPLYAPQD</sequence>
<gene>
    <name evidence="1" type="ORF">QAD02_011033</name>
</gene>